<proteinExistence type="predicted"/>
<dbReference type="AlphaFoldDB" id="A0AAW1VRX3"/>
<keyword evidence="2" id="KW-1185">Reference proteome</keyword>
<protein>
    <submittedName>
        <fullName evidence="1">Uncharacterized protein</fullName>
    </submittedName>
</protein>
<accession>A0AAW1VRX3</accession>
<dbReference type="Proteomes" id="UP001457282">
    <property type="component" value="Unassembled WGS sequence"/>
</dbReference>
<sequence>MSSKCFSPVYDLHTFGFTDVGASFSKTRSCFSPTTPKFLTQGLISIRRDCALRATPKPFGESFSSVEAQKFRLPREYSRYGRKLKIVSPYISRYRLTYFRVLIEVRTALTLKLD</sequence>
<reference evidence="1 2" key="1">
    <citation type="journal article" date="2023" name="G3 (Bethesda)">
        <title>A chromosome-length genome assembly and annotation of blackberry (Rubus argutus, cv. 'Hillquist').</title>
        <authorList>
            <person name="Bruna T."/>
            <person name="Aryal R."/>
            <person name="Dudchenko O."/>
            <person name="Sargent D.J."/>
            <person name="Mead D."/>
            <person name="Buti M."/>
            <person name="Cavallini A."/>
            <person name="Hytonen T."/>
            <person name="Andres J."/>
            <person name="Pham M."/>
            <person name="Weisz D."/>
            <person name="Mascagni F."/>
            <person name="Usai G."/>
            <person name="Natali L."/>
            <person name="Bassil N."/>
            <person name="Fernandez G.E."/>
            <person name="Lomsadze A."/>
            <person name="Armour M."/>
            <person name="Olukolu B."/>
            <person name="Poorten T."/>
            <person name="Britton C."/>
            <person name="Davik J."/>
            <person name="Ashrafi H."/>
            <person name="Aiden E.L."/>
            <person name="Borodovsky M."/>
            <person name="Worthington M."/>
        </authorList>
    </citation>
    <scope>NUCLEOTIDE SEQUENCE [LARGE SCALE GENOMIC DNA]</scope>
    <source>
        <strain evidence="1">PI 553951</strain>
    </source>
</reference>
<gene>
    <name evidence="1" type="ORF">M0R45_035032</name>
</gene>
<name>A0AAW1VRX3_RUBAR</name>
<evidence type="ECO:0000313" key="2">
    <source>
        <dbReference type="Proteomes" id="UP001457282"/>
    </source>
</evidence>
<organism evidence="1 2">
    <name type="scientific">Rubus argutus</name>
    <name type="common">Southern blackberry</name>
    <dbReference type="NCBI Taxonomy" id="59490"/>
    <lineage>
        <taxon>Eukaryota</taxon>
        <taxon>Viridiplantae</taxon>
        <taxon>Streptophyta</taxon>
        <taxon>Embryophyta</taxon>
        <taxon>Tracheophyta</taxon>
        <taxon>Spermatophyta</taxon>
        <taxon>Magnoliopsida</taxon>
        <taxon>eudicotyledons</taxon>
        <taxon>Gunneridae</taxon>
        <taxon>Pentapetalae</taxon>
        <taxon>rosids</taxon>
        <taxon>fabids</taxon>
        <taxon>Rosales</taxon>
        <taxon>Rosaceae</taxon>
        <taxon>Rosoideae</taxon>
        <taxon>Rosoideae incertae sedis</taxon>
        <taxon>Rubus</taxon>
    </lineage>
</organism>
<evidence type="ECO:0000313" key="1">
    <source>
        <dbReference type="EMBL" id="KAK9911109.1"/>
    </source>
</evidence>
<dbReference type="EMBL" id="JBEDUW010000007">
    <property type="protein sequence ID" value="KAK9911109.1"/>
    <property type="molecule type" value="Genomic_DNA"/>
</dbReference>
<comment type="caution">
    <text evidence="1">The sequence shown here is derived from an EMBL/GenBank/DDBJ whole genome shotgun (WGS) entry which is preliminary data.</text>
</comment>